<dbReference type="Proteomes" id="UP000722485">
    <property type="component" value="Unassembled WGS sequence"/>
</dbReference>
<gene>
    <name evidence="2" type="ORF">G7Z17_g2069</name>
</gene>
<organism evidence="2 3">
    <name type="scientific">Cylindrodendrum hubeiense</name>
    <dbReference type="NCBI Taxonomy" id="595255"/>
    <lineage>
        <taxon>Eukaryota</taxon>
        <taxon>Fungi</taxon>
        <taxon>Dikarya</taxon>
        <taxon>Ascomycota</taxon>
        <taxon>Pezizomycotina</taxon>
        <taxon>Sordariomycetes</taxon>
        <taxon>Hypocreomycetidae</taxon>
        <taxon>Hypocreales</taxon>
        <taxon>Nectriaceae</taxon>
        <taxon>Cylindrodendrum</taxon>
    </lineage>
</organism>
<proteinExistence type="predicted"/>
<dbReference type="EMBL" id="JAANBB010000019">
    <property type="protein sequence ID" value="KAF7555550.1"/>
    <property type="molecule type" value="Genomic_DNA"/>
</dbReference>
<feature type="signal peptide" evidence="1">
    <location>
        <begin position="1"/>
        <end position="22"/>
    </location>
</feature>
<dbReference type="OrthoDB" id="2019572at2759"/>
<evidence type="ECO:0000313" key="3">
    <source>
        <dbReference type="Proteomes" id="UP000722485"/>
    </source>
</evidence>
<reference evidence="2" key="1">
    <citation type="submission" date="2020-03" db="EMBL/GenBank/DDBJ databases">
        <title>Draft Genome Sequence of Cylindrodendrum hubeiense.</title>
        <authorList>
            <person name="Buettner E."/>
            <person name="Kellner H."/>
        </authorList>
    </citation>
    <scope>NUCLEOTIDE SEQUENCE</scope>
    <source>
        <strain evidence="2">IHI 201604</strain>
    </source>
</reference>
<comment type="caution">
    <text evidence="2">The sequence shown here is derived from an EMBL/GenBank/DDBJ whole genome shotgun (WGS) entry which is preliminary data.</text>
</comment>
<evidence type="ECO:0000256" key="1">
    <source>
        <dbReference type="SAM" id="SignalP"/>
    </source>
</evidence>
<evidence type="ECO:0000313" key="2">
    <source>
        <dbReference type="EMBL" id="KAF7555550.1"/>
    </source>
</evidence>
<keyword evidence="3" id="KW-1185">Reference proteome</keyword>
<dbReference type="AlphaFoldDB" id="A0A9P5LKQ0"/>
<sequence length="226" mass="25029">MKFLTKEVFLPWLAFIHGSVAGAPSFSVTEDPGEESLYAASFGAAGIPGSVESLIGGGDRTGTFTNGPLDIPDGVILTTGKATGALYERSERPTTRSVSTYCTGGYDASIFKVNFNFPDDVETIVVKYIFATSEDRSLITSDQIITWATYDGASDTDTDINTYPHADNHTQQHADVDADVDKYYNKSAYADPDAHFDGHYKSVHDDIRRRHYTIYPKEQHDWDYNR</sequence>
<name>A0A9P5LKQ0_9HYPO</name>
<feature type="chain" id="PRO_5040465079" evidence="1">
    <location>
        <begin position="23"/>
        <end position="226"/>
    </location>
</feature>
<keyword evidence="1" id="KW-0732">Signal</keyword>
<accession>A0A9P5LKQ0</accession>
<protein>
    <submittedName>
        <fullName evidence="2">Uncharacterized protein</fullName>
    </submittedName>
</protein>